<protein>
    <recommendedName>
        <fullName evidence="5">Penicillin-binding protein activator</fullName>
    </recommendedName>
</protein>
<evidence type="ECO:0000256" key="2">
    <source>
        <dbReference type="SAM" id="SignalP"/>
    </source>
</evidence>
<dbReference type="AlphaFoldDB" id="A0A1H8QP50"/>
<dbReference type="GO" id="GO:0031241">
    <property type="term" value="C:periplasmic side of cell outer membrane"/>
    <property type="evidence" value="ECO:0007669"/>
    <property type="project" value="TreeGrafter"/>
</dbReference>
<dbReference type="GO" id="GO:0030234">
    <property type="term" value="F:enzyme regulator activity"/>
    <property type="evidence" value="ECO:0007669"/>
    <property type="project" value="TreeGrafter"/>
</dbReference>
<dbReference type="InterPro" id="IPR007443">
    <property type="entry name" value="LpoA"/>
</dbReference>
<name>A0A1H8QP50_9PROT</name>
<dbReference type="GO" id="GO:0009252">
    <property type="term" value="P:peptidoglycan biosynthetic process"/>
    <property type="evidence" value="ECO:0007669"/>
    <property type="project" value="TreeGrafter"/>
</dbReference>
<dbReference type="CDD" id="cd06339">
    <property type="entry name" value="PBP1_YraM_LppC_lipoprotein-like"/>
    <property type="match status" value="1"/>
</dbReference>
<keyword evidence="1" id="KW-0472">Membrane</keyword>
<evidence type="ECO:0000256" key="1">
    <source>
        <dbReference type="ARBA" id="ARBA00023136"/>
    </source>
</evidence>
<sequence length="379" mass="41429">MPRLLTILAVLLLALYGNPPAMATGVEESTQPEIVPGPLIVAHIALLLPLESAAFAEAANVVKEGFEAAAQRGQSLPLTIRLYPTSDDPLDIVMSYYHAVTSGAAFVVGPLTRDGVAAIASNQTLAVPTLTLNTADNHQTLPEKLYLFGLQTDTEAAQMAKLALASGRSHAVIIGDDSALSKRLQNAFKQRWQDEYGKTLESLRYSENPLILQQLRELTTGTDRLAFLALDAAKSRILRTYLDPEAPVYATSQIFTGTDNLLLNSDLNDIQFLDMPWLLQPDHPAVMAYRHTGKARNTEMERLYALGIDAFRLMTNLLQRQSAKEITLDGVTGNIRFAPPNLFTREPVAAQFDNGKVRLIAIPSNTPETPQNTPEDEGQ</sequence>
<dbReference type="STRING" id="42354.SAMN05216333_11248"/>
<evidence type="ECO:0008006" key="5">
    <source>
        <dbReference type="Google" id="ProtNLM"/>
    </source>
</evidence>
<feature type="signal peptide" evidence="2">
    <location>
        <begin position="1"/>
        <end position="23"/>
    </location>
</feature>
<evidence type="ECO:0000313" key="3">
    <source>
        <dbReference type="EMBL" id="SEO55747.1"/>
    </source>
</evidence>
<keyword evidence="2" id="KW-0732">Signal</keyword>
<dbReference type="Pfam" id="PF04348">
    <property type="entry name" value="LppC"/>
    <property type="match status" value="2"/>
</dbReference>
<keyword evidence="4" id="KW-1185">Reference proteome</keyword>
<dbReference type="RefSeq" id="WP_090319003.1">
    <property type="nucleotide sequence ID" value="NZ_FNOE01000012.1"/>
</dbReference>
<gene>
    <name evidence="3" type="ORF">SAMN05216333_11248</name>
</gene>
<accession>A0A1H8QP50</accession>
<organism evidence="3 4">
    <name type="scientific">Nitrosomonas oligotropha</name>
    <dbReference type="NCBI Taxonomy" id="42354"/>
    <lineage>
        <taxon>Bacteria</taxon>
        <taxon>Pseudomonadati</taxon>
        <taxon>Pseudomonadota</taxon>
        <taxon>Betaproteobacteria</taxon>
        <taxon>Nitrosomonadales</taxon>
        <taxon>Nitrosomonadaceae</taxon>
        <taxon>Nitrosomonas</taxon>
    </lineage>
</organism>
<evidence type="ECO:0000313" key="4">
    <source>
        <dbReference type="Proteomes" id="UP000198814"/>
    </source>
</evidence>
<reference evidence="4" key="1">
    <citation type="submission" date="2016-10" db="EMBL/GenBank/DDBJ databases">
        <authorList>
            <person name="Varghese N."/>
            <person name="Submissions S."/>
        </authorList>
    </citation>
    <scope>NUCLEOTIDE SEQUENCE [LARGE SCALE GENOMIC DNA]</scope>
    <source>
        <strain evidence="4">Nm76</strain>
    </source>
</reference>
<dbReference type="PANTHER" id="PTHR38038">
    <property type="entry name" value="PENICILLIN-BINDING PROTEIN ACTIVATOR LPOA"/>
    <property type="match status" value="1"/>
</dbReference>
<dbReference type="PANTHER" id="PTHR38038:SF1">
    <property type="entry name" value="PENICILLIN-BINDING PROTEIN ACTIVATOR LPOA"/>
    <property type="match status" value="1"/>
</dbReference>
<dbReference type="InterPro" id="IPR028082">
    <property type="entry name" value="Peripla_BP_I"/>
</dbReference>
<dbReference type="Proteomes" id="UP000198814">
    <property type="component" value="Unassembled WGS sequence"/>
</dbReference>
<feature type="chain" id="PRO_5011548395" description="Penicillin-binding protein activator" evidence="2">
    <location>
        <begin position="24"/>
        <end position="379"/>
    </location>
</feature>
<dbReference type="EMBL" id="FODO01000012">
    <property type="protein sequence ID" value="SEO55747.1"/>
    <property type="molecule type" value="Genomic_DNA"/>
</dbReference>
<proteinExistence type="predicted"/>
<dbReference type="Gene3D" id="3.40.50.2300">
    <property type="match status" value="2"/>
</dbReference>
<dbReference type="OrthoDB" id="9152130at2"/>
<dbReference type="SUPFAM" id="SSF53822">
    <property type="entry name" value="Periplasmic binding protein-like I"/>
    <property type="match status" value="1"/>
</dbReference>